<organism evidence="1 2">
    <name type="scientific">Catharanthus roseus</name>
    <name type="common">Madagascar periwinkle</name>
    <name type="synonym">Vinca rosea</name>
    <dbReference type="NCBI Taxonomy" id="4058"/>
    <lineage>
        <taxon>Eukaryota</taxon>
        <taxon>Viridiplantae</taxon>
        <taxon>Streptophyta</taxon>
        <taxon>Embryophyta</taxon>
        <taxon>Tracheophyta</taxon>
        <taxon>Spermatophyta</taxon>
        <taxon>Magnoliopsida</taxon>
        <taxon>eudicotyledons</taxon>
        <taxon>Gunneridae</taxon>
        <taxon>Pentapetalae</taxon>
        <taxon>asterids</taxon>
        <taxon>lamiids</taxon>
        <taxon>Gentianales</taxon>
        <taxon>Apocynaceae</taxon>
        <taxon>Rauvolfioideae</taxon>
        <taxon>Vinceae</taxon>
        <taxon>Catharanthinae</taxon>
        <taxon>Catharanthus</taxon>
    </lineage>
</organism>
<dbReference type="EMBL" id="CM044701">
    <property type="protein sequence ID" value="KAI5684330.1"/>
    <property type="molecule type" value="Genomic_DNA"/>
</dbReference>
<dbReference type="Proteomes" id="UP001060085">
    <property type="component" value="Linkage Group LG01"/>
</dbReference>
<name>A0ACC0CHG0_CATRO</name>
<evidence type="ECO:0000313" key="1">
    <source>
        <dbReference type="EMBL" id="KAI5684330.1"/>
    </source>
</evidence>
<reference evidence="2" key="1">
    <citation type="journal article" date="2023" name="Nat. Plants">
        <title>Single-cell RNA sequencing provides a high-resolution roadmap for understanding the multicellular compartmentation of specialized metabolism.</title>
        <authorList>
            <person name="Sun S."/>
            <person name="Shen X."/>
            <person name="Li Y."/>
            <person name="Li Y."/>
            <person name="Wang S."/>
            <person name="Li R."/>
            <person name="Zhang H."/>
            <person name="Shen G."/>
            <person name="Guo B."/>
            <person name="Wei J."/>
            <person name="Xu J."/>
            <person name="St-Pierre B."/>
            <person name="Chen S."/>
            <person name="Sun C."/>
        </authorList>
    </citation>
    <scope>NUCLEOTIDE SEQUENCE [LARGE SCALE GENOMIC DNA]</scope>
</reference>
<comment type="caution">
    <text evidence="1">The sequence shown here is derived from an EMBL/GenBank/DDBJ whole genome shotgun (WGS) entry which is preliminary data.</text>
</comment>
<evidence type="ECO:0000313" key="2">
    <source>
        <dbReference type="Proteomes" id="UP001060085"/>
    </source>
</evidence>
<gene>
    <name evidence="1" type="ORF">M9H77_05558</name>
</gene>
<accession>A0ACC0CHG0</accession>
<proteinExistence type="predicted"/>
<protein>
    <submittedName>
        <fullName evidence="1">Uncharacterized protein</fullName>
    </submittedName>
</protein>
<keyword evidence="2" id="KW-1185">Reference proteome</keyword>
<sequence length="1709" mass="191715">MSSSAFRGETLTLESTALYITTHTTVFSQQPPLPVPLPPVPSSFPIQKLIPRTRFIIDGFKHAGDFSVSYFLSHFHSDHYCGLSPSWSRGVIYCSCITARLLIEVLKVPAPFVVPLPLCESIIIDGGEVYLIDANHCPGAVQFLFKVAVNKDKVEKYVHTGDFRYCNSMKSLSLLNEFIGPDAVFLDTTYCNPKYIFPSQEESIDYVVGVIEKIGAENDGGMKNVLFLVATYVIGKEKILLEISRRCKRKIHVDDRKMAVLRVLGMGEDGVFTEDERESDVHVVGWNVLGETWPYFRPNFVRMKEIMQEKGYSRAVGFVPTGWTYEVKKNKFAVRMKDSFEIHLVPYSEHSNYEELREYVKFLKPKRVTPTVGVDIEKADSKEANTILKHFAALLDVTAVKQEFLMSFHRGARESEEKDDSDSALASGVTSKQQNEGVLSANECRKDMNMQEDMNYSLPCQEPASAEMETLNQDNLEESIQELRDCLPCWVAQSQMLDLLRSSRNNVIEAVSMFYEHETEFYEQINANISCISKSAASSQFESASPSEIAPDASALCSKLTQLEPGLPSTPFPVKSLLIPENVSLSQKFKLPSMTKSIKSRVSSGKRKKTPENKTNKKSKSNKSQESIGSKQYTITKFFNKLTPLVSKADEAACVSTQSQEDNILVQNDITENQKDASLRRQAVTILENAKGDINVALDIYYSNYSCTINEKKERLPDCKLVQTESAKQSNSSDEVTNIVQTKVFETGMPSPVQPRDHASTDYISLPPERYSPAEHACWTKGQPAPYLHLARTFELVEEERGRIKATSMICNMFRSLLVLSPEDVLPAVYLCVNKIAPDHENMLKSFGDYVGQELNIGGSTVIAALEDACGTNKSKIRDLYNSLGDLGDVAQLCRQTQSLLAPPAVLTVKGVYCCLRKISVETGSGSTLRKKNLVVNLMRSCREKEMKFLVRTLVRNLRIGAMMRTILPGLAQAVVMNSAQGSFGNSKEHLQCLSAAVIEAYNIVPNLVDLLPCSPLKPIDGCLFLVACLSCEMALDLLVPSLMGKGVMFSSNDLSMVPGTPIKPMLAKITNGVPQVLRLFQAKAFTCEYKYDGQRAQIHRLNDGSFRVFSRNGDETTARFPDLVDMIKEACGSDAATFILDAEVVAIDRNKGLKLMSFQELSSRERGSKGSMVAVDKIKVDICVFIFDIMFVNGLQLLALPLRQRRKYLKDLFGQEKPGYFEYAKEITVESDDSSPNNEATVTRINHFLEDAHHSSCEGIMVKSLDIDAGYTPSKRSDAWLKVKRDYIDGLNDSLDLVPIGAWHGNGRKAGWYSPFLMACYNPDSEEFQSVCRVMSGFSDSFYKEMKEFFTEDKILTKKPCYYETSEVPDMWFSPQLVWEIRGADFTVSPVHRAAIGIIHPSRGISVRFPRFVRSLSDRNPEECSTAADIAEMFRSQTRKMDVDSNGSNVYSFTHFLSSETIEATWTCLHMILLKRKLPPSCKTGYSRAFSFWFSARRRRRRRRFFGCGSPPLDEVTMSAVNITNVTVLDNPAPFLTPFQFEISYECVSPLKDDLEWKLIYVGSAEDETYDQLLESVLVGPVNVGNYRFVLQADPPDPSKIREEDIIGVTVLLLTCSYLGQEFVRVGYYVNNDYDDEQLREEPPQKLLIDRVQRNILSDKPRVTKFPINFHPENNENGEQVQPPDHAAEAEGNQDLPASADHPTVGGP</sequence>